<dbReference type="CDD" id="cd19757">
    <property type="entry name" value="Bbox1"/>
    <property type="match status" value="1"/>
</dbReference>
<dbReference type="GO" id="GO:0008270">
    <property type="term" value="F:zinc ion binding"/>
    <property type="evidence" value="ECO:0007669"/>
    <property type="project" value="UniProtKB-KW"/>
</dbReference>
<feature type="coiled-coil region" evidence="4">
    <location>
        <begin position="295"/>
        <end position="329"/>
    </location>
</feature>
<name>A0A8W8LIY5_MAGGI</name>
<dbReference type="PANTHER" id="PTHR25462">
    <property type="entry name" value="BONUS, ISOFORM C-RELATED"/>
    <property type="match status" value="1"/>
</dbReference>
<organism evidence="6 7">
    <name type="scientific">Magallana gigas</name>
    <name type="common">Pacific oyster</name>
    <name type="synonym">Crassostrea gigas</name>
    <dbReference type="NCBI Taxonomy" id="29159"/>
    <lineage>
        <taxon>Eukaryota</taxon>
        <taxon>Metazoa</taxon>
        <taxon>Spiralia</taxon>
        <taxon>Lophotrochozoa</taxon>
        <taxon>Mollusca</taxon>
        <taxon>Bivalvia</taxon>
        <taxon>Autobranchia</taxon>
        <taxon>Pteriomorphia</taxon>
        <taxon>Ostreida</taxon>
        <taxon>Ostreoidea</taxon>
        <taxon>Ostreidae</taxon>
        <taxon>Magallana</taxon>
    </lineage>
</organism>
<evidence type="ECO:0000313" key="7">
    <source>
        <dbReference type="Proteomes" id="UP000005408"/>
    </source>
</evidence>
<dbReference type="InterPro" id="IPR011044">
    <property type="entry name" value="Quino_amine_DH_bsu"/>
</dbReference>
<dbReference type="Gene3D" id="3.30.40.10">
    <property type="entry name" value="Zinc/RING finger domain, C3HC4 (zinc finger)"/>
    <property type="match status" value="1"/>
</dbReference>
<accession>A0A8W8LIY5</accession>
<dbReference type="PANTHER" id="PTHR25462:SF296">
    <property type="entry name" value="MEIOTIC P26, ISOFORM F"/>
    <property type="match status" value="1"/>
</dbReference>
<dbReference type="InterPro" id="IPR047153">
    <property type="entry name" value="TRIM45/56/19-like"/>
</dbReference>
<keyword evidence="4" id="KW-0175">Coiled coil</keyword>
<dbReference type="InterPro" id="IPR013083">
    <property type="entry name" value="Znf_RING/FYVE/PHD"/>
</dbReference>
<dbReference type="Gene3D" id="2.120.10.30">
    <property type="entry name" value="TolB, C-terminal domain"/>
    <property type="match status" value="1"/>
</dbReference>
<evidence type="ECO:0000256" key="1">
    <source>
        <dbReference type="ARBA" id="ARBA00022771"/>
    </source>
</evidence>
<sequence length="706" mass="80302">MEFDFEKMSEWPSLSQIDSSKDNQGDRISALTRCTQCKETLHDSITLHCLHFLCKGCFERKVGEQNDESCTNTSEILINCPACFCCTSFKKQTYLETKNRVPQVMKTLLDFKFGIDFSLCVSCKNQGRNTKASFWCFDCVDNFCKECLNFHLSIPLLEKHKTYSFNEVKKDNRIISKARELCDDHNLCFTTLCMEKEGVCCDRCLSSDHIDTCKGEHSKIQEDVVVILANHKLSTLRESLRITLHELDDKDKELSDIEMKTEIFFTKEKNNAIEKSRTLKEKLVDSTGKFLAESYQMIHNKLQQKESRIDKLKKAKSGLENEMDLALREKSDDVLHSESEKIKQVLVSAKTVLDDGGKNCINSLSICFEATLNALCNLDTFGQISESRSLHIQDTSMCSTSSSSDSSENSLSALTLRKHWVSEANLSSVHSKGSNNSSTWNTFDFDEDYFEMNRTIDIEDGMSHVTGCDWKSENEIVIIDQKVNDTPELCVFNIRNGKVKCRISLDQKPYDISVLPYNECVITFPREMEIRVYNLSDYSVQREIEVGMNCYGVCCCSHQQGGTIIVAGEDNIIIYDDNFNEIRRLTVWGEDIRYVSAYSNNLIFYSDIKASIVYSVIGNGDNRFEYTGDDELQGPAGLILDESKNVYVCEKGADCIHVLSKSGDFIRTIDVGNCPTAISLSWNKRKICIIRGGRRLNNVADIYISR</sequence>
<keyword evidence="1 3" id="KW-0479">Metal-binding</keyword>
<proteinExistence type="predicted"/>
<dbReference type="PROSITE" id="PS50089">
    <property type="entry name" value="ZF_RING_2"/>
    <property type="match status" value="1"/>
</dbReference>
<dbReference type="EnsemblMetazoa" id="G28234.3">
    <property type="protein sequence ID" value="G28234.3:cds"/>
    <property type="gene ID" value="G28234"/>
</dbReference>
<keyword evidence="7" id="KW-1185">Reference proteome</keyword>
<evidence type="ECO:0000256" key="3">
    <source>
        <dbReference type="PROSITE-ProRule" id="PRU00175"/>
    </source>
</evidence>
<evidence type="ECO:0000259" key="5">
    <source>
        <dbReference type="PROSITE" id="PS50089"/>
    </source>
</evidence>
<dbReference type="AlphaFoldDB" id="A0A8W8LIY5"/>
<evidence type="ECO:0000256" key="4">
    <source>
        <dbReference type="SAM" id="Coils"/>
    </source>
</evidence>
<reference evidence="6" key="1">
    <citation type="submission" date="2022-08" db="UniProtKB">
        <authorList>
            <consortium name="EnsemblMetazoa"/>
        </authorList>
    </citation>
    <scope>IDENTIFICATION</scope>
    <source>
        <strain evidence="6">05x7-T-G4-1.051#20</strain>
    </source>
</reference>
<evidence type="ECO:0000256" key="2">
    <source>
        <dbReference type="ARBA" id="ARBA00022833"/>
    </source>
</evidence>
<protein>
    <recommendedName>
        <fullName evidence="5">RING-type domain-containing protein</fullName>
    </recommendedName>
</protein>
<feature type="domain" description="RING-type" evidence="5">
    <location>
        <begin position="34"/>
        <end position="83"/>
    </location>
</feature>
<dbReference type="OrthoDB" id="6042581at2759"/>
<dbReference type="OMA" id="NECRETM"/>
<dbReference type="Proteomes" id="UP000005408">
    <property type="component" value="Unassembled WGS sequence"/>
</dbReference>
<evidence type="ECO:0000313" key="6">
    <source>
        <dbReference type="EnsemblMetazoa" id="G28234.3:cds"/>
    </source>
</evidence>
<dbReference type="InterPro" id="IPR001841">
    <property type="entry name" value="Znf_RING"/>
</dbReference>
<dbReference type="InterPro" id="IPR011042">
    <property type="entry name" value="6-blade_b-propeller_TolB-like"/>
</dbReference>
<keyword evidence="2" id="KW-0862">Zinc</keyword>
<dbReference type="SUPFAM" id="SSF50969">
    <property type="entry name" value="YVTN repeat-like/Quinoprotein amine dehydrogenase"/>
    <property type="match status" value="1"/>
</dbReference>
<keyword evidence="1 3" id="KW-0863">Zinc-finger</keyword>